<dbReference type="InterPro" id="IPR050662">
    <property type="entry name" value="Sec-metab_biosynth-thioest"/>
</dbReference>
<evidence type="ECO:0000313" key="2">
    <source>
        <dbReference type="EMBL" id="MFG6448828.1"/>
    </source>
</evidence>
<evidence type="ECO:0000313" key="3">
    <source>
        <dbReference type="Proteomes" id="UP001606099"/>
    </source>
</evidence>
<reference evidence="2 3" key="1">
    <citation type="submission" date="2024-08" db="EMBL/GenBank/DDBJ databases">
        <authorList>
            <person name="Lu H."/>
        </authorList>
    </citation>
    <scope>NUCLEOTIDE SEQUENCE [LARGE SCALE GENOMIC DNA]</scope>
    <source>
        <strain evidence="2 3">BYS180W</strain>
    </source>
</reference>
<dbReference type="InterPro" id="IPR048933">
    <property type="entry name" value="B_lactamase-like_C"/>
</dbReference>
<dbReference type="Gene3D" id="1.10.10.10">
    <property type="entry name" value="Winged helix-like DNA-binding domain superfamily/Winged helix DNA-binding domain"/>
    <property type="match status" value="1"/>
</dbReference>
<dbReference type="Proteomes" id="UP001606099">
    <property type="component" value="Unassembled WGS sequence"/>
</dbReference>
<accession>A0ABW7FWW3</accession>
<dbReference type="Gene3D" id="3.60.15.10">
    <property type="entry name" value="Ribonuclease Z/Hydroxyacylglutathione hydrolase-like"/>
    <property type="match status" value="1"/>
</dbReference>
<organism evidence="2 3">
    <name type="scientific">Roseateles rivi</name>
    <dbReference type="NCBI Taxonomy" id="3299028"/>
    <lineage>
        <taxon>Bacteria</taxon>
        <taxon>Pseudomonadati</taxon>
        <taxon>Pseudomonadota</taxon>
        <taxon>Betaproteobacteria</taxon>
        <taxon>Burkholderiales</taxon>
        <taxon>Sphaerotilaceae</taxon>
        <taxon>Roseateles</taxon>
    </lineage>
</organism>
<dbReference type="SMART" id="SM00849">
    <property type="entry name" value="Lactamase_B"/>
    <property type="match status" value="1"/>
</dbReference>
<dbReference type="InterPro" id="IPR036388">
    <property type="entry name" value="WH-like_DNA-bd_sf"/>
</dbReference>
<dbReference type="InterPro" id="IPR001279">
    <property type="entry name" value="Metallo-B-lactamas"/>
</dbReference>
<protein>
    <submittedName>
        <fullName evidence="2">MBL fold metallo-hydrolase</fullName>
    </submittedName>
</protein>
<dbReference type="Pfam" id="PF21221">
    <property type="entry name" value="B_lactamase-like_C"/>
    <property type="match status" value="1"/>
</dbReference>
<dbReference type="EMBL" id="JBIGHZ010000004">
    <property type="protein sequence ID" value="MFG6448828.1"/>
    <property type="molecule type" value="Genomic_DNA"/>
</dbReference>
<dbReference type="PANTHER" id="PTHR23131:SF4">
    <property type="entry name" value="METALLO-BETA-LACTAMASE SUPERFAMILY POTEIN"/>
    <property type="match status" value="1"/>
</dbReference>
<comment type="caution">
    <text evidence="2">The sequence shown here is derived from an EMBL/GenBank/DDBJ whole genome shotgun (WGS) entry which is preliminary data.</text>
</comment>
<dbReference type="InterPro" id="IPR036866">
    <property type="entry name" value="RibonucZ/Hydroxyglut_hydro"/>
</dbReference>
<feature type="domain" description="Metallo-beta-lactamase" evidence="1">
    <location>
        <begin position="43"/>
        <end position="269"/>
    </location>
</feature>
<dbReference type="SUPFAM" id="SSF56281">
    <property type="entry name" value="Metallo-hydrolase/oxidoreductase"/>
    <property type="match status" value="1"/>
</dbReference>
<keyword evidence="3" id="KW-1185">Reference proteome</keyword>
<sequence>MTNAHESQLHFPLGDALPGNATTLELRPGLRWVRMQLPFVLNHINLWLLRDELDGRQGWTVVDCGLNNEATVQAWEQIFATELDGLPVLRVLVTHFHPDHMGLAHWLTEHWSTPTTPCRLWMSAADYYLARLASGSTVGMGGASATDFFISHGLSDPQTQAYVRARSDYYPSMVPVVPASFQRLMDGQCVRIGGMDWRCIAGHGHAPEHISLHCPEAGLLISGDMVLPRISTNVSVVDIEPDADPLRQYLDSLRRFEGLPEDTLVLPAHGRPFQGLATRLTQLHEHHAERFELVLQACAQRPQHAADLLPQLFTRALDMHQATFAMGEAIAHLHALWHQGRLQRQLGADGVYRFSAVAA</sequence>
<gene>
    <name evidence="2" type="ORF">ACG0Z6_11345</name>
</gene>
<dbReference type="Pfam" id="PF00753">
    <property type="entry name" value="Lactamase_B"/>
    <property type="match status" value="1"/>
</dbReference>
<dbReference type="RefSeq" id="WP_394461438.1">
    <property type="nucleotide sequence ID" value="NZ_JBIGHZ010000004.1"/>
</dbReference>
<name>A0ABW7FWW3_9BURK</name>
<proteinExistence type="predicted"/>
<evidence type="ECO:0000259" key="1">
    <source>
        <dbReference type="SMART" id="SM00849"/>
    </source>
</evidence>
<dbReference type="PANTHER" id="PTHR23131">
    <property type="entry name" value="ENDORIBONUCLEASE LACTB2"/>
    <property type="match status" value="1"/>
</dbReference>